<dbReference type="OrthoDB" id="9807064at2"/>
<dbReference type="GO" id="GO:0005737">
    <property type="term" value="C:cytoplasm"/>
    <property type="evidence" value="ECO:0007669"/>
    <property type="project" value="TreeGrafter"/>
</dbReference>
<gene>
    <name evidence="3" type="ORF">SAMN05216463_11835</name>
</gene>
<dbReference type="Pfam" id="PF03099">
    <property type="entry name" value="BPL_LplA_LipB"/>
    <property type="match status" value="1"/>
</dbReference>
<dbReference type="NCBIfam" id="TIGR00121">
    <property type="entry name" value="birA_ligase"/>
    <property type="match status" value="1"/>
</dbReference>
<protein>
    <submittedName>
        <fullName evidence="3">BirA family transcriptional regulator, biotin operon repressor / biotin-[acetyl-CoA-carboxylase] ligase</fullName>
    </submittedName>
</protein>
<feature type="domain" description="BPL/LPL catalytic" evidence="2">
    <location>
        <begin position="1"/>
        <end position="176"/>
    </location>
</feature>
<dbReference type="PANTHER" id="PTHR12835:SF5">
    <property type="entry name" value="BIOTIN--PROTEIN LIGASE"/>
    <property type="match status" value="1"/>
</dbReference>
<organism evidence="3 4">
    <name type="scientific">Xylanibacter ruminicola</name>
    <name type="common">Prevotella ruminicola</name>
    <dbReference type="NCBI Taxonomy" id="839"/>
    <lineage>
        <taxon>Bacteria</taxon>
        <taxon>Pseudomonadati</taxon>
        <taxon>Bacteroidota</taxon>
        <taxon>Bacteroidia</taxon>
        <taxon>Bacteroidales</taxon>
        <taxon>Prevotellaceae</taxon>
        <taxon>Xylanibacter</taxon>
    </lineage>
</organism>
<dbReference type="RefSeq" id="WP_073209836.1">
    <property type="nucleotide sequence ID" value="NZ_FRBD01000018.1"/>
</dbReference>
<keyword evidence="1 3" id="KW-0436">Ligase</keyword>
<dbReference type="Gene3D" id="3.30.930.10">
    <property type="entry name" value="Bira Bifunctional Protein, Domain 2"/>
    <property type="match status" value="1"/>
</dbReference>
<name>A0A1M6WWE8_XYLRU</name>
<dbReference type="InterPro" id="IPR004143">
    <property type="entry name" value="BPL_LPL_catalytic"/>
</dbReference>
<dbReference type="Proteomes" id="UP000184130">
    <property type="component" value="Unassembled WGS sequence"/>
</dbReference>
<dbReference type="CDD" id="cd16442">
    <property type="entry name" value="BPL"/>
    <property type="match status" value="1"/>
</dbReference>
<dbReference type="AlphaFoldDB" id="A0A1M6WWE8"/>
<dbReference type="SUPFAM" id="SSF55681">
    <property type="entry name" value="Class II aaRS and biotin synthetases"/>
    <property type="match status" value="1"/>
</dbReference>
<dbReference type="InterPro" id="IPR004408">
    <property type="entry name" value="Biotin_CoA_COase_ligase"/>
</dbReference>
<sequence>MMKFEVVHIEETDSTNLWMKENGVGDQVVVADYQTAGKGCGSNSWEAERGQNLLFSVMIHPKSLQAKNQFIITQVVSVALCKTLDSYLQKPISIKWPNDIYVGDKKICGVLIENRLQGRMIKDTIIGIGLNVNQTVFKSDAPNPVSIKQLTGKDTDREELLTAFLKQLNKTAKSATIIADYKARLYRREGKHLFMTNNTTFEASIVDVKDDGRLMLEDEKGVAHLFRFKEVQFVIHN</sequence>
<dbReference type="EMBL" id="FRBD01000018">
    <property type="protein sequence ID" value="SHK98043.1"/>
    <property type="molecule type" value="Genomic_DNA"/>
</dbReference>
<proteinExistence type="predicted"/>
<dbReference type="PROSITE" id="PS51733">
    <property type="entry name" value="BPL_LPL_CATALYTIC"/>
    <property type="match status" value="1"/>
</dbReference>
<evidence type="ECO:0000259" key="2">
    <source>
        <dbReference type="PROSITE" id="PS51733"/>
    </source>
</evidence>
<evidence type="ECO:0000256" key="1">
    <source>
        <dbReference type="ARBA" id="ARBA00022598"/>
    </source>
</evidence>
<dbReference type="PANTHER" id="PTHR12835">
    <property type="entry name" value="BIOTIN PROTEIN LIGASE"/>
    <property type="match status" value="1"/>
</dbReference>
<reference evidence="3 4" key="1">
    <citation type="submission" date="2016-11" db="EMBL/GenBank/DDBJ databases">
        <authorList>
            <person name="Jaros S."/>
            <person name="Januszkiewicz K."/>
            <person name="Wedrychowicz H."/>
        </authorList>
    </citation>
    <scope>NUCLEOTIDE SEQUENCE [LARGE SCALE GENOMIC DNA]</scope>
    <source>
        <strain evidence="3 4">KHT3</strain>
    </source>
</reference>
<dbReference type="GO" id="GO:0004077">
    <property type="term" value="F:biotin--[biotin carboxyl-carrier protein] ligase activity"/>
    <property type="evidence" value="ECO:0007669"/>
    <property type="project" value="InterPro"/>
</dbReference>
<evidence type="ECO:0000313" key="4">
    <source>
        <dbReference type="Proteomes" id="UP000184130"/>
    </source>
</evidence>
<evidence type="ECO:0000313" key="3">
    <source>
        <dbReference type="EMBL" id="SHK98043.1"/>
    </source>
</evidence>
<dbReference type="InterPro" id="IPR045864">
    <property type="entry name" value="aa-tRNA-synth_II/BPL/LPL"/>
</dbReference>
<accession>A0A1M6WWE8</accession>